<gene>
    <name evidence="1" type="ORF">GMARGA_LOCUS15644</name>
</gene>
<reference evidence="1 2" key="1">
    <citation type="submission" date="2021-06" db="EMBL/GenBank/DDBJ databases">
        <authorList>
            <person name="Kallberg Y."/>
            <person name="Tangrot J."/>
            <person name="Rosling A."/>
        </authorList>
    </citation>
    <scope>NUCLEOTIDE SEQUENCE [LARGE SCALE GENOMIC DNA]</scope>
    <source>
        <strain evidence="1 2">120-4 pot B 10/14</strain>
    </source>
</reference>
<keyword evidence="2" id="KW-1185">Reference proteome</keyword>
<dbReference type="Gene3D" id="1.25.40.10">
    <property type="entry name" value="Tetratricopeptide repeat domain"/>
    <property type="match status" value="1"/>
</dbReference>
<accession>A0ABN7V8F6</accession>
<dbReference type="EMBL" id="CAJVQB010010890">
    <property type="protein sequence ID" value="CAG8743666.1"/>
    <property type="molecule type" value="Genomic_DNA"/>
</dbReference>
<comment type="caution">
    <text evidence="1">The sequence shown here is derived from an EMBL/GenBank/DDBJ whole genome shotgun (WGS) entry which is preliminary data.</text>
</comment>
<dbReference type="Proteomes" id="UP000789901">
    <property type="component" value="Unassembled WGS sequence"/>
</dbReference>
<organism evidence="1 2">
    <name type="scientific">Gigaspora margarita</name>
    <dbReference type="NCBI Taxonomy" id="4874"/>
    <lineage>
        <taxon>Eukaryota</taxon>
        <taxon>Fungi</taxon>
        <taxon>Fungi incertae sedis</taxon>
        <taxon>Mucoromycota</taxon>
        <taxon>Glomeromycotina</taxon>
        <taxon>Glomeromycetes</taxon>
        <taxon>Diversisporales</taxon>
        <taxon>Gigasporaceae</taxon>
        <taxon>Gigaspora</taxon>
    </lineage>
</organism>
<protein>
    <submittedName>
        <fullName evidence="1">41553_t:CDS:1</fullName>
    </submittedName>
</protein>
<proteinExistence type="predicted"/>
<evidence type="ECO:0000313" key="2">
    <source>
        <dbReference type="Proteomes" id="UP000789901"/>
    </source>
</evidence>
<dbReference type="InterPro" id="IPR011990">
    <property type="entry name" value="TPR-like_helical_dom_sf"/>
</dbReference>
<name>A0ABN7V8F6_GIGMA</name>
<dbReference type="SUPFAM" id="SSF81901">
    <property type="entry name" value="HCP-like"/>
    <property type="match status" value="1"/>
</dbReference>
<sequence>MAPITRSKNFMAAKEIFESELRKNNSDVEILQEIFESELRKNNSDVEILHAVDKLCLKKYNINTDKFIRRCIKKAAEKGHSHACCEVGHYNLNDNIFDKSLEFLNKARDLGCNTSLFYLSEYYRLVSPIDEYKSCMYLKEYTNKVKHRIGY</sequence>
<evidence type="ECO:0000313" key="1">
    <source>
        <dbReference type="EMBL" id="CAG8743666.1"/>
    </source>
</evidence>